<name>A0A0M6ZVF7_9HYPH</name>
<accession>A0A0M6ZVF7</accession>
<dbReference type="EMBL" id="CXWD01000003">
    <property type="protein sequence ID" value="CTQ65514.1"/>
    <property type="molecule type" value="Genomic_DNA"/>
</dbReference>
<dbReference type="NCBIfam" id="NF005687">
    <property type="entry name" value="PRK07487.1"/>
    <property type="match status" value="1"/>
</dbReference>
<dbReference type="Pfam" id="PF01425">
    <property type="entry name" value="Amidase"/>
    <property type="match status" value="1"/>
</dbReference>
<dbReference type="GO" id="GO:0016874">
    <property type="term" value="F:ligase activity"/>
    <property type="evidence" value="ECO:0007669"/>
    <property type="project" value="UniProtKB-KW"/>
</dbReference>
<proteinExistence type="predicted"/>
<protein>
    <submittedName>
        <fullName evidence="3">Glutamyl-tRNA(Gln) amidotransferase subunit A</fullName>
        <ecNumber evidence="3">6.3.5.-</ecNumber>
    </submittedName>
</protein>
<evidence type="ECO:0000313" key="3">
    <source>
        <dbReference type="EMBL" id="CTQ65514.1"/>
    </source>
</evidence>
<reference evidence="4" key="1">
    <citation type="submission" date="2015-07" db="EMBL/GenBank/DDBJ databases">
        <authorList>
            <person name="Rodrigo-Torres Lidia"/>
            <person name="Arahal R.David."/>
        </authorList>
    </citation>
    <scope>NUCLEOTIDE SEQUENCE [LARGE SCALE GENOMIC DNA]</scope>
    <source>
        <strain evidence="4">CECT 5112</strain>
    </source>
</reference>
<dbReference type="STRING" id="388408.LAX5112_00660"/>
<dbReference type="PANTHER" id="PTHR46072">
    <property type="entry name" value="AMIDASE-RELATED-RELATED"/>
    <property type="match status" value="1"/>
</dbReference>
<dbReference type="SUPFAM" id="SSF75304">
    <property type="entry name" value="Amidase signature (AS) enzymes"/>
    <property type="match status" value="1"/>
</dbReference>
<organism evidence="3 4">
    <name type="scientific">Roseibium alexandrii</name>
    <dbReference type="NCBI Taxonomy" id="388408"/>
    <lineage>
        <taxon>Bacteria</taxon>
        <taxon>Pseudomonadati</taxon>
        <taxon>Pseudomonadota</taxon>
        <taxon>Alphaproteobacteria</taxon>
        <taxon>Hyphomicrobiales</taxon>
        <taxon>Stappiaceae</taxon>
        <taxon>Roseibium</taxon>
    </lineage>
</organism>
<dbReference type="GO" id="GO:0016740">
    <property type="term" value="F:transferase activity"/>
    <property type="evidence" value="ECO:0007669"/>
    <property type="project" value="UniProtKB-KW"/>
</dbReference>
<dbReference type="Gene3D" id="3.90.1300.10">
    <property type="entry name" value="Amidase signature (AS) domain"/>
    <property type="match status" value="1"/>
</dbReference>
<keyword evidence="1" id="KW-0378">Hydrolase</keyword>
<dbReference type="AlphaFoldDB" id="A0A0M6ZVF7"/>
<evidence type="ECO:0000259" key="2">
    <source>
        <dbReference type="Pfam" id="PF01425"/>
    </source>
</evidence>
<sequence>MAEKPVWQLSASELVAEIINGQITAEAATAATVDRMRTVNGHLNAVVDDMGDEALERARVLDAHMESSGPVGPLHGVPLTIKVNVDQKDKATTNGVKAFSEVIAPDDAAFVKTLTNAGAIVIGRTNTPEFSFRATTTNDLYGRTFSPWNDWASSGGSSGGASTAVMSGMGPIAHGNDIGGSLRFPSAATGAVTVKPGLGRTPAWNPSQSAERGLLAQLMSVQGVICREVRDVRLAMKSAVAYDPHDPWQVPVPFEGSVLDQPTRIGFTKNTYQFEAHPAVTKALDVARDCLVDAGYEVVEIETPDIGEIGETGYRALMGEINVLMLNDIRTYGSAEINRMFDEYFELFPPFAGEELLRQMARRSHFIRQWNLLLENYPIVLTPFLPSPTYAWNRDAEGKDGIMEVLGCGIWSFAMNYMGLPAGIVSPSMHDGLPVAVQMVGRRFREDMILDALEAVETRVGVMAQKLFDRKQA</sequence>
<dbReference type="PANTHER" id="PTHR46072:SF5">
    <property type="entry name" value="GENERAL AMIDASE-C"/>
    <property type="match status" value="1"/>
</dbReference>
<dbReference type="InterPro" id="IPR036928">
    <property type="entry name" value="AS_sf"/>
</dbReference>
<dbReference type="InterPro" id="IPR023631">
    <property type="entry name" value="Amidase_dom"/>
</dbReference>
<evidence type="ECO:0000256" key="1">
    <source>
        <dbReference type="ARBA" id="ARBA00022801"/>
    </source>
</evidence>
<dbReference type="EC" id="6.3.5.-" evidence="3"/>
<dbReference type="GO" id="GO:0016787">
    <property type="term" value="F:hydrolase activity"/>
    <property type="evidence" value="ECO:0007669"/>
    <property type="project" value="UniProtKB-KW"/>
</dbReference>
<keyword evidence="4" id="KW-1185">Reference proteome</keyword>
<dbReference type="RefSeq" id="WP_055670610.1">
    <property type="nucleotide sequence ID" value="NZ_CXWD01000003.1"/>
</dbReference>
<evidence type="ECO:0000313" key="4">
    <source>
        <dbReference type="Proteomes" id="UP000053235"/>
    </source>
</evidence>
<dbReference type="Proteomes" id="UP000053235">
    <property type="component" value="Unassembled WGS sequence"/>
</dbReference>
<keyword evidence="3" id="KW-0808">Transferase</keyword>
<feature type="domain" description="Amidase" evidence="2">
    <location>
        <begin position="28"/>
        <end position="450"/>
    </location>
</feature>
<gene>
    <name evidence="3" type="primary">gatA_1</name>
    <name evidence="3" type="ORF">LAX5112_00660</name>
</gene>
<keyword evidence="3" id="KW-0436">Ligase</keyword>